<comment type="caution">
    <text evidence="2">The sequence shown here is derived from an EMBL/GenBank/DDBJ whole genome shotgun (WGS) entry which is preliminary data.</text>
</comment>
<dbReference type="RefSeq" id="WP_192375898.1">
    <property type="nucleotide sequence ID" value="NZ_CAJHIV010000001.1"/>
</dbReference>
<keyword evidence="3" id="KW-1185">Reference proteome</keyword>
<proteinExistence type="predicted"/>
<dbReference type="Proteomes" id="UP000652176">
    <property type="component" value="Unassembled WGS sequence"/>
</dbReference>
<name>A0ABR9D3D0_9GAMM</name>
<feature type="region of interest" description="Disordered" evidence="1">
    <location>
        <begin position="1"/>
        <end position="21"/>
    </location>
</feature>
<evidence type="ECO:0000313" key="3">
    <source>
        <dbReference type="Proteomes" id="UP000652176"/>
    </source>
</evidence>
<evidence type="ECO:0000256" key="1">
    <source>
        <dbReference type="SAM" id="MobiDB-lite"/>
    </source>
</evidence>
<gene>
    <name evidence="2" type="ORF">IE877_17465</name>
</gene>
<dbReference type="EMBL" id="JACXSS010000001">
    <property type="protein sequence ID" value="MBD9357632.1"/>
    <property type="molecule type" value="Genomic_DNA"/>
</dbReference>
<sequence>MMTSDDSARRRGARRQQERRTNPFAFNSAEWIAFVQQQYVLWPKQDRRVLDRRRAERREIDRRAALRDGEQEMPFQRTRWFSAEKILNDEEKQMIRALFAEED</sequence>
<protein>
    <submittedName>
        <fullName evidence="2">Uncharacterized protein</fullName>
    </submittedName>
</protein>
<reference evidence="2 3" key="1">
    <citation type="submission" date="2020-09" db="EMBL/GenBank/DDBJ databases">
        <title>Methylomonas albis sp. nov. and Methylomonas fluvii sp. nov.: Two cold-adapted methanotrophs from the River Elbe and an amended description of Methylovulum psychrotolerans strain Eb1.</title>
        <authorList>
            <person name="Bussmann I.K."/>
            <person name="Klings K.-W."/>
            <person name="Warnstedt J."/>
            <person name="Hoppert M."/>
            <person name="Saborowski A."/>
            <person name="Horn F."/>
            <person name="Liebner S."/>
        </authorList>
    </citation>
    <scope>NUCLEOTIDE SEQUENCE [LARGE SCALE GENOMIC DNA]</scope>
    <source>
        <strain evidence="2 3">EbA</strain>
    </source>
</reference>
<evidence type="ECO:0000313" key="2">
    <source>
        <dbReference type="EMBL" id="MBD9357632.1"/>
    </source>
</evidence>
<organism evidence="2 3">
    <name type="scientific">Methylomonas albis</name>
    <dbReference type="NCBI Taxonomy" id="1854563"/>
    <lineage>
        <taxon>Bacteria</taxon>
        <taxon>Pseudomonadati</taxon>
        <taxon>Pseudomonadota</taxon>
        <taxon>Gammaproteobacteria</taxon>
        <taxon>Methylococcales</taxon>
        <taxon>Methylococcaceae</taxon>
        <taxon>Methylomonas</taxon>
    </lineage>
</organism>
<accession>A0ABR9D3D0</accession>